<gene>
    <name evidence="7" type="ORF">SAMN04489834_0316</name>
</gene>
<keyword evidence="3 4" id="KW-0472">Membrane</keyword>
<dbReference type="GO" id="GO:0072659">
    <property type="term" value="P:protein localization to plasma membrane"/>
    <property type="evidence" value="ECO:0007669"/>
    <property type="project" value="TreeGrafter"/>
</dbReference>
<proteinExistence type="inferred from homology"/>
<dbReference type="InterPro" id="IPR031905">
    <property type="entry name" value="Flotillin_C"/>
</dbReference>
<keyword evidence="8" id="KW-1185">Reference proteome</keyword>
<sequence>MFDFWFGPIPGIIGAVVFVLIIALIYSKTLYKNAGPDEALIITGKRSKKTIVDGQARETSGQRIVVGQGVFITPFFQKVHKLELRSRAIEVTALAQDRNGVTITVDAVAIVKVGEEHGSILAAAQRFLGQDKNIDSFAQEVLSGSLRASIGATDVMTIIQRRDELGATVLSTARESLANQGLDVDSFEIKGITDDNNYINDIGRAEQAKVRAAAEVAEAASQREARQAAIAAEQAVAEAEATLALRRAALKLDTDRAAAESEAARPLAEATAQQNIIQQQELTAQKRAQLKKAELESEVNAVADAESYRIRVTAEAEAAAAVAAANSSRDSRVAAAEAVRVEGEAEAGAILARGKAEAEATRLSAEALAQQSDALIQLRMIESLPLIAHELAAPMGNIDQLTVISNDGASQLSKNVASGFSEVDAVLKSTMGVGVRDLLSSVVSGAVGGAAGGALTAGRGRAESVGTVTAKKQAPAAPAPARAEPELVAPELVTQPRTPAAPKAAPAQAATPAQAPAAAPAAAPAPVATPVAAAAPFAAPVAPTSAPASAPVDPVVAQAIAAAETVVAQQVQATGSAPAPTRATLDAFAAEHGIDPVLAGQILNRVSAKFKAGRAK</sequence>
<keyword evidence="4" id="KW-1133">Transmembrane helix</keyword>
<feature type="domain" description="Band 7" evidence="5">
    <location>
        <begin position="34"/>
        <end position="222"/>
    </location>
</feature>
<dbReference type="Pfam" id="PF01145">
    <property type="entry name" value="Band_7"/>
    <property type="match status" value="1"/>
</dbReference>
<dbReference type="InterPro" id="IPR036013">
    <property type="entry name" value="Band_7/SPFH_dom_sf"/>
</dbReference>
<keyword evidence="4" id="KW-0812">Transmembrane</keyword>
<evidence type="ECO:0000313" key="8">
    <source>
        <dbReference type="Proteomes" id="UP000181956"/>
    </source>
</evidence>
<dbReference type="InterPro" id="IPR027705">
    <property type="entry name" value="Flotillin_fam"/>
</dbReference>
<evidence type="ECO:0000259" key="5">
    <source>
        <dbReference type="Pfam" id="PF01145"/>
    </source>
</evidence>
<comment type="similarity">
    <text evidence="2">Belongs to the band 7/mec-2 family. Flotillin subfamily.</text>
</comment>
<dbReference type="GO" id="GO:0002020">
    <property type="term" value="F:protease binding"/>
    <property type="evidence" value="ECO:0007669"/>
    <property type="project" value="TreeGrafter"/>
</dbReference>
<name>A0A1H1M5J1_9MICO</name>
<dbReference type="InterPro" id="IPR001107">
    <property type="entry name" value="Band_7"/>
</dbReference>
<dbReference type="PANTHER" id="PTHR13806:SF46">
    <property type="entry name" value="FLOTILLIN-1-RELATED"/>
    <property type="match status" value="1"/>
</dbReference>
<evidence type="ECO:0000313" key="7">
    <source>
        <dbReference type="EMBL" id="SDR82031.1"/>
    </source>
</evidence>
<evidence type="ECO:0000256" key="3">
    <source>
        <dbReference type="ARBA" id="ARBA00023136"/>
    </source>
</evidence>
<evidence type="ECO:0000259" key="6">
    <source>
        <dbReference type="Pfam" id="PF15975"/>
    </source>
</evidence>
<reference evidence="8" key="1">
    <citation type="submission" date="2016-10" db="EMBL/GenBank/DDBJ databases">
        <authorList>
            <person name="Varghese N."/>
            <person name="Submissions S."/>
        </authorList>
    </citation>
    <scope>NUCLEOTIDE SEQUENCE [LARGE SCALE GENOMIC DNA]</scope>
    <source>
        <strain evidence="8">DSM 21772</strain>
    </source>
</reference>
<dbReference type="GO" id="GO:0005886">
    <property type="term" value="C:plasma membrane"/>
    <property type="evidence" value="ECO:0007669"/>
    <property type="project" value="TreeGrafter"/>
</dbReference>
<dbReference type="Gene3D" id="3.30.479.30">
    <property type="entry name" value="Band 7 domain"/>
    <property type="match status" value="1"/>
</dbReference>
<protein>
    <submittedName>
        <fullName evidence="7">Flotillin</fullName>
    </submittedName>
</protein>
<dbReference type="RefSeq" id="WP_172829602.1">
    <property type="nucleotide sequence ID" value="NZ_LT629742.1"/>
</dbReference>
<dbReference type="SUPFAM" id="SSF117892">
    <property type="entry name" value="Band 7/SPFH domain"/>
    <property type="match status" value="1"/>
</dbReference>
<feature type="domain" description="Flotillin C-terminal" evidence="6">
    <location>
        <begin position="334"/>
        <end position="434"/>
    </location>
</feature>
<dbReference type="Pfam" id="PF15975">
    <property type="entry name" value="Flot"/>
    <property type="match status" value="1"/>
</dbReference>
<dbReference type="EMBL" id="LT629742">
    <property type="protein sequence ID" value="SDR82031.1"/>
    <property type="molecule type" value="Genomic_DNA"/>
</dbReference>
<dbReference type="STRING" id="412690.SAMN04489834_0316"/>
<dbReference type="PANTHER" id="PTHR13806">
    <property type="entry name" value="FLOTILLIN-RELATED"/>
    <property type="match status" value="1"/>
</dbReference>
<dbReference type="CDD" id="cd03399">
    <property type="entry name" value="SPFH_flotillin"/>
    <property type="match status" value="1"/>
</dbReference>
<evidence type="ECO:0000256" key="4">
    <source>
        <dbReference type="SAM" id="Phobius"/>
    </source>
</evidence>
<comment type="subcellular location">
    <subcellularLocation>
        <location evidence="1">Membrane</location>
    </subcellularLocation>
</comment>
<evidence type="ECO:0000256" key="1">
    <source>
        <dbReference type="ARBA" id="ARBA00004370"/>
    </source>
</evidence>
<organism evidence="7 8">
    <name type="scientific">Microterricola viridarii</name>
    <dbReference type="NCBI Taxonomy" id="412690"/>
    <lineage>
        <taxon>Bacteria</taxon>
        <taxon>Bacillati</taxon>
        <taxon>Actinomycetota</taxon>
        <taxon>Actinomycetes</taxon>
        <taxon>Micrococcales</taxon>
        <taxon>Microbacteriaceae</taxon>
        <taxon>Microterricola</taxon>
    </lineage>
</organism>
<accession>A0A1H1M5J1</accession>
<dbReference type="AlphaFoldDB" id="A0A1H1M5J1"/>
<feature type="transmembrane region" description="Helical" evidence="4">
    <location>
        <begin position="6"/>
        <end position="26"/>
    </location>
</feature>
<evidence type="ECO:0000256" key="2">
    <source>
        <dbReference type="ARBA" id="ARBA00007161"/>
    </source>
</evidence>
<dbReference type="Proteomes" id="UP000181956">
    <property type="component" value="Chromosome I"/>
</dbReference>